<dbReference type="EMBL" id="CP054160">
    <property type="protein sequence ID" value="QKJ60158.1"/>
    <property type="molecule type" value="Genomic_DNA"/>
</dbReference>
<reference evidence="2" key="1">
    <citation type="submission" date="2020-03" db="EMBL/GenBank/DDBJ databases">
        <title>Genome sequences of seven Enterobacteriaceae strains isolated from Canadian wastewater treatment facilities.</title>
        <authorList>
            <person name="Huang H."/>
            <person name="Chmara J.T."/>
            <person name="Duceppe M.-O."/>
        </authorList>
    </citation>
    <scope>NUCLEOTIDE SEQUENCE [LARGE SCALE GENOMIC DNA]</scope>
    <source>
        <strain evidence="2">Biosolid 3</strain>
    </source>
</reference>
<name>A0AAE7JUI4_SERFO</name>
<organism evidence="1 2">
    <name type="scientific">Serratia fonticola</name>
    <dbReference type="NCBI Taxonomy" id="47917"/>
    <lineage>
        <taxon>Bacteria</taxon>
        <taxon>Pseudomonadati</taxon>
        <taxon>Pseudomonadota</taxon>
        <taxon>Gammaproteobacteria</taxon>
        <taxon>Enterobacterales</taxon>
        <taxon>Yersiniaceae</taxon>
        <taxon>Serratia</taxon>
    </lineage>
</organism>
<evidence type="ECO:0000313" key="1">
    <source>
        <dbReference type="EMBL" id="QKJ60158.1"/>
    </source>
</evidence>
<dbReference type="Proteomes" id="UP000503464">
    <property type="component" value="Chromosome"/>
</dbReference>
<accession>A0AAE7JUI4</accession>
<evidence type="ECO:0000313" key="2">
    <source>
        <dbReference type="Proteomes" id="UP000503464"/>
    </source>
</evidence>
<proteinExistence type="predicted"/>
<dbReference type="AlphaFoldDB" id="A0AAE7JUI4"/>
<dbReference type="RefSeq" id="WP_173409696.1">
    <property type="nucleotide sequence ID" value="NZ_CP054160.3"/>
</dbReference>
<protein>
    <submittedName>
        <fullName evidence="1">Uncharacterized protein</fullName>
    </submittedName>
</protein>
<sequence>MNLSEILQSLQVLCNQFTYYHQEWVHLKTQQEFVFDVEHQSPVRRIYEEGGGCAFYLKSALNTSYVNTTILVNEYVEKVQASIPPEAYYRETGEAAQKDFSLNYPHNYTVQAMLRLYWEQWETVKRVEHLISALIATSAYQLLDRSTPMQLIQHHVKHWEQNAQLHKGLGENALRSQLVLALQSAGFPAGAETHAFQGHADIVVPRPIYLSHINNGHQFIGECKIWNGSAALSSALSQLCQYVTPNDSHAALIVFVNSGSFNDTCRKAVQCLAAHPSHNGHTVKTADCIEYSLIPAQNELSQIPATLLLCNLTTTRYP</sequence>
<gene>
    <name evidence="1" type="ORF">G9399_19940</name>
</gene>